<dbReference type="SUPFAM" id="SSF53098">
    <property type="entry name" value="Ribonuclease H-like"/>
    <property type="match status" value="1"/>
</dbReference>
<proteinExistence type="inferred from homology"/>
<evidence type="ECO:0000256" key="13">
    <source>
        <dbReference type="HAMAP-Rule" id="MF_00034"/>
    </source>
</evidence>
<comment type="cofactor">
    <cofactor evidence="13">
        <name>Mg(2+)</name>
        <dbReference type="ChEBI" id="CHEBI:18420"/>
    </cofactor>
    <text evidence="13">Binds 2 Mg(2+) ion per subunit.</text>
</comment>
<dbReference type="PROSITE" id="PS01321">
    <property type="entry name" value="RUVC"/>
    <property type="match status" value="1"/>
</dbReference>
<dbReference type="FunFam" id="3.30.420.10:FF:000002">
    <property type="entry name" value="Crossover junction endodeoxyribonuclease RuvC"/>
    <property type="match status" value="1"/>
</dbReference>
<evidence type="ECO:0000256" key="1">
    <source>
        <dbReference type="ARBA" id="ARBA00009518"/>
    </source>
</evidence>
<dbReference type="PRINTS" id="PR00696">
    <property type="entry name" value="RSOLVASERUVC"/>
</dbReference>
<evidence type="ECO:0000256" key="10">
    <source>
        <dbReference type="ARBA" id="ARBA00023172"/>
    </source>
</evidence>
<keyword evidence="3 13" id="KW-0540">Nuclease</keyword>
<evidence type="ECO:0000256" key="6">
    <source>
        <dbReference type="ARBA" id="ARBA00022763"/>
    </source>
</evidence>
<dbReference type="InterPro" id="IPR036397">
    <property type="entry name" value="RNaseH_sf"/>
</dbReference>
<comment type="function">
    <text evidence="13">The RuvA-RuvB-RuvC complex processes Holliday junction (HJ) DNA during genetic recombination and DNA repair. Endonuclease that resolves HJ intermediates. Cleaves cruciform DNA by making single-stranded nicks across the HJ at symmetrical positions within the homologous arms, yielding a 5'-phosphate and a 3'-hydroxyl group; requires a central core of homology in the junction. The consensus cleavage sequence is 5'-(A/T)TT(C/G)-3'. Cleavage occurs on the 3'-side of the TT dinucleotide at the point of strand exchange. HJ branch migration catalyzed by RuvA-RuvB allows RuvC to scan DNA until it finds its consensus sequence, where it cleaves and resolves the cruciform DNA.</text>
</comment>
<dbReference type="CDD" id="cd16962">
    <property type="entry name" value="RuvC"/>
    <property type="match status" value="1"/>
</dbReference>
<dbReference type="EMBL" id="DSOK01000431">
    <property type="protein sequence ID" value="HEN16909.1"/>
    <property type="molecule type" value="Genomic_DNA"/>
</dbReference>
<keyword evidence="4 13" id="KW-0479">Metal-binding</keyword>
<evidence type="ECO:0000256" key="12">
    <source>
        <dbReference type="ARBA" id="ARBA00029354"/>
    </source>
</evidence>
<dbReference type="GO" id="GO:0006281">
    <property type="term" value="P:DNA repair"/>
    <property type="evidence" value="ECO:0007669"/>
    <property type="project" value="UniProtKB-UniRule"/>
</dbReference>
<dbReference type="PANTHER" id="PTHR30194:SF3">
    <property type="entry name" value="CROSSOVER JUNCTION ENDODEOXYRIBONUCLEASE RUVC"/>
    <property type="match status" value="1"/>
</dbReference>
<keyword evidence="10 13" id="KW-0233">DNA recombination</keyword>
<keyword evidence="2 13" id="KW-0963">Cytoplasm</keyword>
<evidence type="ECO:0000256" key="5">
    <source>
        <dbReference type="ARBA" id="ARBA00022759"/>
    </source>
</evidence>
<feature type="active site" evidence="13">
    <location>
        <position position="67"/>
    </location>
</feature>
<feature type="binding site" evidence="13">
    <location>
        <position position="7"/>
    </location>
    <ligand>
        <name>Mg(2+)</name>
        <dbReference type="ChEBI" id="CHEBI:18420"/>
        <label>1</label>
    </ligand>
</feature>
<keyword evidence="8 13" id="KW-0460">Magnesium</keyword>
<dbReference type="Gene3D" id="3.30.420.10">
    <property type="entry name" value="Ribonuclease H-like superfamily/Ribonuclease H"/>
    <property type="match status" value="1"/>
</dbReference>
<keyword evidence="6 13" id="KW-0227">DNA damage</keyword>
<evidence type="ECO:0000256" key="8">
    <source>
        <dbReference type="ARBA" id="ARBA00022842"/>
    </source>
</evidence>
<keyword evidence="5 13" id="KW-0255">Endonuclease</keyword>
<keyword evidence="9 13" id="KW-0238">DNA-binding</keyword>
<keyword evidence="7 13" id="KW-0378">Hydrolase</keyword>
<reference evidence="15" key="1">
    <citation type="journal article" date="2020" name="mSystems">
        <title>Genome- and Community-Level Interaction Insights into Carbon Utilization and Element Cycling Functions of Hydrothermarchaeota in Hydrothermal Sediment.</title>
        <authorList>
            <person name="Zhou Z."/>
            <person name="Liu Y."/>
            <person name="Xu W."/>
            <person name="Pan J."/>
            <person name="Luo Z.H."/>
            <person name="Li M."/>
        </authorList>
    </citation>
    <scope>NUCLEOTIDE SEQUENCE [LARGE SCALE GENOMIC DNA]</scope>
    <source>
        <strain evidence="15">SpSt-339</strain>
    </source>
</reference>
<protein>
    <recommendedName>
        <fullName evidence="13 14">Crossover junction endodeoxyribonuclease RuvC</fullName>
        <ecNumber evidence="13 14">3.1.21.10</ecNumber>
    </recommendedName>
    <alternativeName>
        <fullName evidence="13">Holliday junction nuclease RuvC</fullName>
    </alternativeName>
    <alternativeName>
        <fullName evidence="13">Holliday junction resolvase RuvC</fullName>
    </alternativeName>
</protein>
<comment type="subunit">
    <text evidence="13">Homodimer which binds Holliday junction (HJ) DNA. The HJ becomes 2-fold symmetrical on binding to RuvC with unstacked arms; it has a different conformation from HJ DNA in complex with RuvA. In the full resolvosome a probable DNA-RuvA(4)-RuvB(12)-RuvC(2) complex forms which resolves the HJ.</text>
</comment>
<dbReference type="NCBIfam" id="TIGR00228">
    <property type="entry name" value="ruvC"/>
    <property type="match status" value="1"/>
</dbReference>
<comment type="catalytic activity">
    <reaction evidence="12 13">
        <text>Endonucleolytic cleavage at a junction such as a reciprocal single-stranded crossover between two homologous DNA duplexes (Holliday junction).</text>
        <dbReference type="EC" id="3.1.21.10"/>
    </reaction>
</comment>
<dbReference type="GO" id="GO:0006310">
    <property type="term" value="P:DNA recombination"/>
    <property type="evidence" value="ECO:0007669"/>
    <property type="project" value="UniProtKB-UniRule"/>
</dbReference>
<evidence type="ECO:0000256" key="14">
    <source>
        <dbReference type="NCBIfam" id="TIGR00228"/>
    </source>
</evidence>
<dbReference type="GO" id="GO:0003677">
    <property type="term" value="F:DNA binding"/>
    <property type="evidence" value="ECO:0007669"/>
    <property type="project" value="UniProtKB-KW"/>
</dbReference>
<evidence type="ECO:0000256" key="3">
    <source>
        <dbReference type="ARBA" id="ARBA00022722"/>
    </source>
</evidence>
<comment type="caution">
    <text evidence="15">The sequence shown here is derived from an EMBL/GenBank/DDBJ whole genome shotgun (WGS) entry which is preliminary data.</text>
</comment>
<dbReference type="InterPro" id="IPR002176">
    <property type="entry name" value="X-over_junc_endoDNase_RuvC"/>
</dbReference>
<organism evidence="15">
    <name type="scientific">Schlesneria paludicola</name>
    <dbReference type="NCBI Taxonomy" id="360056"/>
    <lineage>
        <taxon>Bacteria</taxon>
        <taxon>Pseudomonadati</taxon>
        <taxon>Planctomycetota</taxon>
        <taxon>Planctomycetia</taxon>
        <taxon>Planctomycetales</taxon>
        <taxon>Planctomycetaceae</taxon>
        <taxon>Schlesneria</taxon>
    </lineage>
</organism>
<keyword evidence="11 13" id="KW-0234">DNA repair</keyword>
<dbReference type="Pfam" id="PF02075">
    <property type="entry name" value="RuvC"/>
    <property type="match status" value="1"/>
</dbReference>
<dbReference type="InterPro" id="IPR020563">
    <property type="entry name" value="X-over_junc_endoDNase_Mg_BS"/>
</dbReference>
<dbReference type="GO" id="GO:0048476">
    <property type="term" value="C:Holliday junction resolvase complex"/>
    <property type="evidence" value="ECO:0007669"/>
    <property type="project" value="UniProtKB-UniRule"/>
</dbReference>
<dbReference type="InterPro" id="IPR012337">
    <property type="entry name" value="RNaseH-like_sf"/>
</dbReference>
<name>A0A7C2NZZ4_9PLAN</name>
<dbReference type="AlphaFoldDB" id="A0A7C2NZZ4"/>
<dbReference type="GO" id="GO:0008821">
    <property type="term" value="F:crossover junction DNA endonuclease activity"/>
    <property type="evidence" value="ECO:0007669"/>
    <property type="project" value="UniProtKB-UniRule"/>
</dbReference>
<evidence type="ECO:0000256" key="4">
    <source>
        <dbReference type="ARBA" id="ARBA00022723"/>
    </source>
</evidence>
<feature type="active site" evidence="13">
    <location>
        <position position="7"/>
    </location>
</feature>
<accession>A0A7C2NZZ4</accession>
<feature type="binding site" evidence="13">
    <location>
        <position position="67"/>
    </location>
    <ligand>
        <name>Mg(2+)</name>
        <dbReference type="ChEBI" id="CHEBI:18420"/>
        <label>2</label>
    </ligand>
</feature>
<dbReference type="EC" id="3.1.21.10" evidence="13 14"/>
<gene>
    <name evidence="13 15" type="primary">ruvC</name>
    <name evidence="15" type="ORF">ENQ76_15725</name>
</gene>
<evidence type="ECO:0000313" key="15">
    <source>
        <dbReference type="EMBL" id="HEN16909.1"/>
    </source>
</evidence>
<dbReference type="HAMAP" id="MF_00034">
    <property type="entry name" value="RuvC"/>
    <property type="match status" value="1"/>
</dbReference>
<sequence>MITLGIDPGLNRTGYAVLERTASGPVLREGGVLRSTLGKTLAERVFEIGHGLREVIQEFRPAAMAIEQVFSHGQFPKTAVLMAHARGAILFVARDHGLPVVHYTPTQIKRLLTGSGRAGKEQIQRAIQHELGLPTLLEPNDVADAAAIALCHYHMACAEQTLRLAE</sequence>
<comment type="similarity">
    <text evidence="1 13">Belongs to the RuvC family.</text>
</comment>
<feature type="active site" evidence="13">
    <location>
        <position position="141"/>
    </location>
</feature>
<dbReference type="PANTHER" id="PTHR30194">
    <property type="entry name" value="CROSSOVER JUNCTION ENDODEOXYRIBONUCLEASE RUVC"/>
    <property type="match status" value="1"/>
</dbReference>
<feature type="binding site" evidence="13">
    <location>
        <position position="141"/>
    </location>
    <ligand>
        <name>Mg(2+)</name>
        <dbReference type="ChEBI" id="CHEBI:18420"/>
        <label>1</label>
    </ligand>
</feature>
<evidence type="ECO:0000256" key="11">
    <source>
        <dbReference type="ARBA" id="ARBA00023204"/>
    </source>
</evidence>
<evidence type="ECO:0000256" key="9">
    <source>
        <dbReference type="ARBA" id="ARBA00023125"/>
    </source>
</evidence>
<evidence type="ECO:0000256" key="2">
    <source>
        <dbReference type="ARBA" id="ARBA00022490"/>
    </source>
</evidence>
<dbReference type="GO" id="GO:0000287">
    <property type="term" value="F:magnesium ion binding"/>
    <property type="evidence" value="ECO:0007669"/>
    <property type="project" value="UniProtKB-UniRule"/>
</dbReference>
<evidence type="ECO:0000256" key="7">
    <source>
        <dbReference type="ARBA" id="ARBA00022801"/>
    </source>
</evidence>
<dbReference type="GO" id="GO:0005737">
    <property type="term" value="C:cytoplasm"/>
    <property type="evidence" value="ECO:0007669"/>
    <property type="project" value="UniProtKB-SubCell"/>
</dbReference>
<comment type="subcellular location">
    <subcellularLocation>
        <location evidence="13">Cytoplasm</location>
    </subcellularLocation>
</comment>